<evidence type="ECO:0000256" key="1">
    <source>
        <dbReference type="ARBA" id="ARBA00004141"/>
    </source>
</evidence>
<dbReference type="Gene3D" id="1.20.1070.10">
    <property type="entry name" value="Rhodopsin 7-helix transmembrane proteins"/>
    <property type="match status" value="1"/>
</dbReference>
<feature type="transmembrane region" description="Helical" evidence="5">
    <location>
        <begin position="93"/>
        <end position="123"/>
    </location>
</feature>
<feature type="transmembrane region" description="Helical" evidence="5">
    <location>
        <begin position="51"/>
        <end position="73"/>
    </location>
</feature>
<comment type="caution">
    <text evidence="6">The sequence shown here is derived from an EMBL/GenBank/DDBJ whole genome shotgun (WGS) entry which is preliminary data.</text>
</comment>
<feature type="transmembrane region" description="Helical" evidence="5">
    <location>
        <begin position="19"/>
        <end position="39"/>
    </location>
</feature>
<feature type="transmembrane region" description="Helical" evidence="5">
    <location>
        <begin position="190"/>
        <end position="209"/>
    </location>
</feature>
<accession>A0A9P6IJ22</accession>
<reference evidence="6" key="1">
    <citation type="journal article" date="2020" name="Fungal Divers.">
        <title>Resolving the Mortierellaceae phylogeny through synthesis of multi-gene phylogenetics and phylogenomics.</title>
        <authorList>
            <person name="Vandepol N."/>
            <person name="Liber J."/>
            <person name="Desiro A."/>
            <person name="Na H."/>
            <person name="Kennedy M."/>
            <person name="Barry K."/>
            <person name="Grigoriev I.V."/>
            <person name="Miller A.N."/>
            <person name="O'Donnell K."/>
            <person name="Stajich J.E."/>
            <person name="Bonito G."/>
        </authorList>
    </citation>
    <scope>NUCLEOTIDE SEQUENCE</scope>
    <source>
        <strain evidence="6">MES-2147</strain>
    </source>
</reference>
<feature type="transmembrane region" description="Helical" evidence="5">
    <location>
        <begin position="144"/>
        <end position="170"/>
    </location>
</feature>
<dbReference type="Pfam" id="PF00002">
    <property type="entry name" value="7tm_2"/>
    <property type="match status" value="1"/>
</dbReference>
<keyword evidence="4 5" id="KW-0472">Membrane</keyword>
<gene>
    <name evidence="6" type="ORF">BGZ65_008195</name>
</gene>
<dbReference type="GO" id="GO:0004930">
    <property type="term" value="F:G protein-coupled receptor activity"/>
    <property type="evidence" value="ECO:0007669"/>
    <property type="project" value="InterPro"/>
</dbReference>
<evidence type="ECO:0000256" key="2">
    <source>
        <dbReference type="ARBA" id="ARBA00022692"/>
    </source>
</evidence>
<keyword evidence="3 5" id="KW-1133">Transmembrane helix</keyword>
<dbReference type="GO" id="GO:0007189">
    <property type="term" value="P:adenylate cyclase-activating G protein-coupled receptor signaling pathway"/>
    <property type="evidence" value="ECO:0007669"/>
    <property type="project" value="TreeGrafter"/>
</dbReference>
<keyword evidence="2 5" id="KW-0812">Transmembrane</keyword>
<dbReference type="GO" id="GO:0005886">
    <property type="term" value="C:plasma membrane"/>
    <property type="evidence" value="ECO:0007669"/>
    <property type="project" value="TreeGrafter"/>
</dbReference>
<protein>
    <submittedName>
        <fullName evidence="6">Uncharacterized protein</fullName>
    </submittedName>
</protein>
<dbReference type="InterPro" id="IPR000832">
    <property type="entry name" value="GPCR_2_secretin-like"/>
</dbReference>
<sequence>MPEAQGTVVCTVSAIIEHYIPLVLALLSTCMGFNIWFLVVQATNYVERQLIRWYCLFSFGIPLVTTVTAIILLRNEPQWSAYPRQYYCSLRESNITLVTFGVFMLLAALLGIGFTLHTVVYLIRHYFHLRSTVNSGSSMFQRSLVIELSHCIRLIVFSFSFGLIVLMAVLERIIDNEDYPEPDYNTTKSLSVTSDFSGSLIAFVFFFIFGTTKDSLRTLCLLLHPWRMCQKQKFEVDPRRQPHHLVDEEFSLRTSPVSSLSDNGLTFESMILDNNDRST</sequence>
<keyword evidence="7" id="KW-1185">Reference proteome</keyword>
<proteinExistence type="predicted"/>
<evidence type="ECO:0000256" key="3">
    <source>
        <dbReference type="ARBA" id="ARBA00022989"/>
    </source>
</evidence>
<evidence type="ECO:0000256" key="5">
    <source>
        <dbReference type="SAM" id="Phobius"/>
    </source>
</evidence>
<organism evidence="6 7">
    <name type="scientific">Modicella reniformis</name>
    <dbReference type="NCBI Taxonomy" id="1440133"/>
    <lineage>
        <taxon>Eukaryota</taxon>
        <taxon>Fungi</taxon>
        <taxon>Fungi incertae sedis</taxon>
        <taxon>Mucoromycota</taxon>
        <taxon>Mortierellomycotina</taxon>
        <taxon>Mortierellomycetes</taxon>
        <taxon>Mortierellales</taxon>
        <taxon>Mortierellaceae</taxon>
        <taxon>Modicella</taxon>
    </lineage>
</organism>
<dbReference type="EMBL" id="JAAAHW010010565">
    <property type="protein sequence ID" value="KAF9924701.1"/>
    <property type="molecule type" value="Genomic_DNA"/>
</dbReference>
<comment type="subcellular location">
    <subcellularLocation>
        <location evidence="1">Membrane</location>
        <topology evidence="1">Multi-pass membrane protein</topology>
    </subcellularLocation>
</comment>
<dbReference type="PANTHER" id="PTHR23112:SF0">
    <property type="entry name" value="TRANSMEMBRANE PROTEIN 116"/>
    <property type="match status" value="1"/>
</dbReference>
<name>A0A9P6IJ22_9FUNG</name>
<dbReference type="AlphaFoldDB" id="A0A9P6IJ22"/>
<evidence type="ECO:0000313" key="7">
    <source>
        <dbReference type="Proteomes" id="UP000749646"/>
    </source>
</evidence>
<dbReference type="OrthoDB" id="2444059at2759"/>
<dbReference type="Proteomes" id="UP000749646">
    <property type="component" value="Unassembled WGS sequence"/>
</dbReference>
<evidence type="ECO:0000313" key="6">
    <source>
        <dbReference type="EMBL" id="KAF9924701.1"/>
    </source>
</evidence>
<dbReference type="PANTHER" id="PTHR23112">
    <property type="entry name" value="G PROTEIN-COUPLED RECEPTOR 157-RELATED"/>
    <property type="match status" value="1"/>
</dbReference>
<evidence type="ECO:0000256" key="4">
    <source>
        <dbReference type="ARBA" id="ARBA00023136"/>
    </source>
</evidence>